<name>A0A645EMR9_9ZZZZ</name>
<evidence type="ECO:0000256" key="1">
    <source>
        <dbReference type="SAM" id="MobiDB-lite"/>
    </source>
</evidence>
<gene>
    <name evidence="2" type="ORF">SDC9_150528</name>
</gene>
<protein>
    <submittedName>
        <fullName evidence="2">Uncharacterized protein</fullName>
    </submittedName>
</protein>
<proteinExistence type="predicted"/>
<accession>A0A645EMR9</accession>
<comment type="caution">
    <text evidence="2">The sequence shown here is derived from an EMBL/GenBank/DDBJ whole genome shotgun (WGS) entry which is preliminary data.</text>
</comment>
<sequence>MQYVQKLSHPYMMVTLVEKLLSRKTGNPSAISPSPSETAKTRLPAKTSSRRTGNLCSSLVPNTISTKGNRLYSFLATSSCCIMQPQTATQRPGCSSFCFLRAPTFPNTRFSACSRTQQVLKRIRSASSFAVAF</sequence>
<evidence type="ECO:0000313" key="2">
    <source>
        <dbReference type="EMBL" id="MPN03301.1"/>
    </source>
</evidence>
<feature type="compositionally biased region" description="Polar residues" evidence="1">
    <location>
        <begin position="25"/>
        <end position="38"/>
    </location>
</feature>
<dbReference type="EMBL" id="VSSQ01049227">
    <property type="protein sequence ID" value="MPN03301.1"/>
    <property type="molecule type" value="Genomic_DNA"/>
</dbReference>
<feature type="region of interest" description="Disordered" evidence="1">
    <location>
        <begin position="25"/>
        <end position="50"/>
    </location>
</feature>
<reference evidence="2" key="1">
    <citation type="submission" date="2019-08" db="EMBL/GenBank/DDBJ databases">
        <authorList>
            <person name="Kucharzyk K."/>
            <person name="Murdoch R.W."/>
            <person name="Higgins S."/>
            <person name="Loffler F."/>
        </authorList>
    </citation>
    <scope>NUCLEOTIDE SEQUENCE</scope>
</reference>
<organism evidence="2">
    <name type="scientific">bioreactor metagenome</name>
    <dbReference type="NCBI Taxonomy" id="1076179"/>
    <lineage>
        <taxon>unclassified sequences</taxon>
        <taxon>metagenomes</taxon>
        <taxon>ecological metagenomes</taxon>
    </lineage>
</organism>
<dbReference type="AlphaFoldDB" id="A0A645EMR9"/>